<evidence type="ECO:0000256" key="1">
    <source>
        <dbReference type="SAM" id="MobiDB-lite"/>
    </source>
</evidence>
<feature type="compositionally biased region" description="Basic and acidic residues" evidence="1">
    <location>
        <begin position="266"/>
        <end position="285"/>
    </location>
</feature>
<dbReference type="EMBL" id="BKCP01007182">
    <property type="protein sequence ID" value="GER45448.1"/>
    <property type="molecule type" value="Genomic_DNA"/>
</dbReference>
<protein>
    <submittedName>
        <fullName evidence="2">Translin-associated protein X</fullName>
    </submittedName>
</protein>
<sequence>MTFNIDPRNLSQQEKARESGSTLAVSFFKNKLSSDLGFPVWPQPRAGLVLPDLGQLCPELCGEDMCQRHELWGFVSGVTEHVALISSTNFLRLLGEMAMDSLSNVGGLLLDVDEDFAVVGIEADVWGNEADASASVSDDFFVVDLSFGCDLAEYHDHVCLGAGLARDLALRVLFEAGVEDGVRDLVTELVWVAFVHGFGGEEESVHFSYLEMELLCMKSKPNHKQTKTIRKKNIKSWILRKTKPPLPDLKHQNKRKTNSKSSSLPSRRDKPLDLRSENGIDEERRRARHRLSSPQTRIYIETDPNDSLSMVGPKKARCCQLAVEGLINGVDALSL</sequence>
<accession>A0A5A7QKI8</accession>
<evidence type="ECO:0000313" key="2">
    <source>
        <dbReference type="EMBL" id="GER45448.1"/>
    </source>
</evidence>
<reference evidence="3" key="1">
    <citation type="journal article" date="2019" name="Curr. Biol.">
        <title>Genome Sequence of Striga asiatica Provides Insight into the Evolution of Plant Parasitism.</title>
        <authorList>
            <person name="Yoshida S."/>
            <person name="Kim S."/>
            <person name="Wafula E.K."/>
            <person name="Tanskanen J."/>
            <person name="Kim Y.M."/>
            <person name="Honaas L."/>
            <person name="Yang Z."/>
            <person name="Spallek T."/>
            <person name="Conn C.E."/>
            <person name="Ichihashi Y."/>
            <person name="Cheong K."/>
            <person name="Cui S."/>
            <person name="Der J.P."/>
            <person name="Gundlach H."/>
            <person name="Jiao Y."/>
            <person name="Hori C."/>
            <person name="Ishida J.K."/>
            <person name="Kasahara H."/>
            <person name="Kiba T."/>
            <person name="Kim M.S."/>
            <person name="Koo N."/>
            <person name="Laohavisit A."/>
            <person name="Lee Y.H."/>
            <person name="Lumba S."/>
            <person name="McCourt P."/>
            <person name="Mortimer J.C."/>
            <person name="Mutuku J.M."/>
            <person name="Nomura T."/>
            <person name="Sasaki-Sekimoto Y."/>
            <person name="Seto Y."/>
            <person name="Wang Y."/>
            <person name="Wakatake T."/>
            <person name="Sakakibara H."/>
            <person name="Demura T."/>
            <person name="Yamaguchi S."/>
            <person name="Yoneyama K."/>
            <person name="Manabe R.I."/>
            <person name="Nelson D.C."/>
            <person name="Schulman A.H."/>
            <person name="Timko M.P."/>
            <person name="dePamphilis C.W."/>
            <person name="Choi D."/>
            <person name="Shirasu K."/>
        </authorList>
    </citation>
    <scope>NUCLEOTIDE SEQUENCE [LARGE SCALE GENOMIC DNA]</scope>
    <source>
        <strain evidence="3">cv. UVA1</strain>
    </source>
</reference>
<dbReference type="AlphaFoldDB" id="A0A5A7QKI8"/>
<keyword evidence="3" id="KW-1185">Reference proteome</keyword>
<gene>
    <name evidence="2" type="ORF">STAS_22404</name>
</gene>
<organism evidence="2 3">
    <name type="scientific">Striga asiatica</name>
    <name type="common">Asiatic witchweed</name>
    <name type="synonym">Buchnera asiatica</name>
    <dbReference type="NCBI Taxonomy" id="4170"/>
    <lineage>
        <taxon>Eukaryota</taxon>
        <taxon>Viridiplantae</taxon>
        <taxon>Streptophyta</taxon>
        <taxon>Embryophyta</taxon>
        <taxon>Tracheophyta</taxon>
        <taxon>Spermatophyta</taxon>
        <taxon>Magnoliopsida</taxon>
        <taxon>eudicotyledons</taxon>
        <taxon>Gunneridae</taxon>
        <taxon>Pentapetalae</taxon>
        <taxon>asterids</taxon>
        <taxon>lamiids</taxon>
        <taxon>Lamiales</taxon>
        <taxon>Orobanchaceae</taxon>
        <taxon>Buchnereae</taxon>
        <taxon>Striga</taxon>
    </lineage>
</organism>
<feature type="region of interest" description="Disordered" evidence="1">
    <location>
        <begin position="243"/>
        <end position="295"/>
    </location>
</feature>
<dbReference type="OrthoDB" id="1726583at2759"/>
<comment type="caution">
    <text evidence="2">The sequence shown here is derived from an EMBL/GenBank/DDBJ whole genome shotgun (WGS) entry which is preliminary data.</text>
</comment>
<name>A0A5A7QKI8_STRAF</name>
<proteinExistence type="predicted"/>
<evidence type="ECO:0000313" key="3">
    <source>
        <dbReference type="Proteomes" id="UP000325081"/>
    </source>
</evidence>
<dbReference type="Proteomes" id="UP000325081">
    <property type="component" value="Unassembled WGS sequence"/>
</dbReference>